<gene>
    <name evidence="14" type="primary">BGL2</name>
    <name evidence="14" type="ORF">CFO_g5191</name>
</gene>
<sequence>MRFTSTVTAGLALVPSLVSAAGSLGFSLGAVNPDNSCKTQAQYEADFDAILAASGSRLVRVYAAGQCDTAKNILPAAKAKGFQVVLGIWAFPEDSYNLDKNAILQYGPGYNEQIYAVAVGSETLYRKEFTGPQLAAKIKDFKQSAPQYKVGTADSWNKFNDGTGDAVINEADIIFANAFSYWQGQDINNAANVFFDSIMQAFKHIQSISGSLSKPELWVGETGWPSKGTKYQQAVPSVENAARFFEEGICAMVDSGFKVFAFEAFDEPNKAAAVGDDGSVADETSWGVMHADLSRKYNIQC</sequence>
<protein>
    <recommendedName>
        <fullName evidence="10">glucan 1,3-beta-glucosidase</fullName>
        <ecNumber evidence="10">3.2.1.58</ecNumber>
    </recommendedName>
    <alternativeName>
        <fullName evidence="11">Exo-1,3-beta-glucanase</fullName>
    </alternativeName>
</protein>
<dbReference type="PANTHER" id="PTHR16631">
    <property type="entry name" value="GLUCAN 1,3-BETA-GLUCOSIDASE"/>
    <property type="match status" value="1"/>
</dbReference>
<feature type="signal peptide" evidence="13">
    <location>
        <begin position="1"/>
        <end position="20"/>
    </location>
</feature>
<evidence type="ECO:0000256" key="7">
    <source>
        <dbReference type="ARBA" id="ARBA00023180"/>
    </source>
</evidence>
<evidence type="ECO:0000256" key="5">
    <source>
        <dbReference type="ARBA" id="ARBA00022729"/>
    </source>
</evidence>
<dbReference type="SUPFAM" id="SSF51445">
    <property type="entry name" value="(Trans)glycosidases"/>
    <property type="match status" value="1"/>
</dbReference>
<dbReference type="PANTHER" id="PTHR16631:SF26">
    <property type="entry name" value="GLUCAN 1,3-BETA-GLUCOSIDASE"/>
    <property type="match status" value="1"/>
</dbReference>
<evidence type="ECO:0000256" key="12">
    <source>
        <dbReference type="RuleBase" id="RU004335"/>
    </source>
</evidence>
<evidence type="ECO:0000256" key="13">
    <source>
        <dbReference type="SAM" id="SignalP"/>
    </source>
</evidence>
<dbReference type="GO" id="GO:0005975">
    <property type="term" value="P:carbohydrate metabolic process"/>
    <property type="evidence" value="ECO:0007669"/>
    <property type="project" value="InterPro"/>
</dbReference>
<evidence type="ECO:0000256" key="9">
    <source>
        <dbReference type="ARBA" id="ARBA00036824"/>
    </source>
</evidence>
<evidence type="ECO:0000256" key="10">
    <source>
        <dbReference type="ARBA" id="ARBA00038929"/>
    </source>
</evidence>
<comment type="catalytic activity">
    <reaction evidence="9">
        <text>Successive hydrolysis of beta-D-glucose units from the non-reducing ends of (1-&gt;3)-beta-D-glucans, releasing alpha-glucose.</text>
        <dbReference type="EC" id="3.2.1.58"/>
    </reaction>
</comment>
<dbReference type="Pfam" id="PF00332">
    <property type="entry name" value="Glyco_hydro_17"/>
    <property type="match status" value="1"/>
</dbReference>
<keyword evidence="7" id="KW-0325">Glycoprotein</keyword>
<evidence type="ECO:0000256" key="4">
    <source>
        <dbReference type="ARBA" id="ARBA00022525"/>
    </source>
</evidence>
<evidence type="ECO:0000256" key="1">
    <source>
        <dbReference type="ARBA" id="ARBA00004191"/>
    </source>
</evidence>
<evidence type="ECO:0000313" key="14">
    <source>
        <dbReference type="EMBL" id="KKF92454.1"/>
    </source>
</evidence>
<dbReference type="OrthoDB" id="1293114at2759"/>
<dbReference type="Gene3D" id="3.20.20.80">
    <property type="entry name" value="Glycosidases"/>
    <property type="match status" value="1"/>
</dbReference>
<dbReference type="InterPro" id="IPR017853">
    <property type="entry name" value="GH"/>
</dbReference>
<accession>A0A0F8D8L1</accession>
<keyword evidence="15" id="KW-1185">Reference proteome</keyword>
<dbReference type="GO" id="GO:0004338">
    <property type="term" value="F:glucan exo-1,3-beta-glucosidase activity"/>
    <property type="evidence" value="ECO:0007669"/>
    <property type="project" value="UniProtKB-EC"/>
</dbReference>
<dbReference type="InterPro" id="IPR050732">
    <property type="entry name" value="Beta-glucan_modifiers"/>
</dbReference>
<reference evidence="14 15" key="1">
    <citation type="submission" date="2015-04" db="EMBL/GenBank/DDBJ databases">
        <title>Genome sequence of Ceratocystis platani, a major pathogen of plane trees.</title>
        <authorList>
            <person name="Belbahri L."/>
        </authorList>
    </citation>
    <scope>NUCLEOTIDE SEQUENCE [LARGE SCALE GENOMIC DNA]</scope>
    <source>
        <strain evidence="14 15">CFO</strain>
    </source>
</reference>
<evidence type="ECO:0000256" key="11">
    <source>
        <dbReference type="ARBA" id="ARBA00041761"/>
    </source>
</evidence>
<dbReference type="GO" id="GO:0042973">
    <property type="term" value="F:glucan endo-1,3-beta-D-glucosidase activity"/>
    <property type="evidence" value="ECO:0007669"/>
    <property type="project" value="TreeGrafter"/>
</dbReference>
<keyword evidence="5 13" id="KW-0732">Signal</keyword>
<evidence type="ECO:0000256" key="3">
    <source>
        <dbReference type="ARBA" id="ARBA00022512"/>
    </source>
</evidence>
<dbReference type="AlphaFoldDB" id="A0A0F8D8L1"/>
<proteinExistence type="inferred from homology"/>
<keyword evidence="3" id="KW-0134">Cell wall</keyword>
<name>A0A0F8D8L1_CERFI</name>
<dbReference type="EC" id="3.2.1.58" evidence="10"/>
<dbReference type="GO" id="GO:0005576">
    <property type="term" value="C:extracellular region"/>
    <property type="evidence" value="ECO:0007669"/>
    <property type="project" value="TreeGrafter"/>
</dbReference>
<dbReference type="EMBL" id="LBBL01000403">
    <property type="protein sequence ID" value="KKF92454.1"/>
    <property type="molecule type" value="Genomic_DNA"/>
</dbReference>
<dbReference type="GO" id="GO:0009277">
    <property type="term" value="C:fungal-type cell wall"/>
    <property type="evidence" value="ECO:0007669"/>
    <property type="project" value="TreeGrafter"/>
</dbReference>
<evidence type="ECO:0000256" key="2">
    <source>
        <dbReference type="ARBA" id="ARBA00008773"/>
    </source>
</evidence>
<dbReference type="GO" id="GO:0071555">
    <property type="term" value="P:cell wall organization"/>
    <property type="evidence" value="ECO:0007669"/>
    <property type="project" value="TreeGrafter"/>
</dbReference>
<organism evidence="14 15">
    <name type="scientific">Ceratocystis fimbriata f. sp. platani</name>
    <dbReference type="NCBI Taxonomy" id="88771"/>
    <lineage>
        <taxon>Eukaryota</taxon>
        <taxon>Fungi</taxon>
        <taxon>Dikarya</taxon>
        <taxon>Ascomycota</taxon>
        <taxon>Pezizomycotina</taxon>
        <taxon>Sordariomycetes</taxon>
        <taxon>Hypocreomycetidae</taxon>
        <taxon>Microascales</taxon>
        <taxon>Ceratocystidaceae</taxon>
        <taxon>Ceratocystis</taxon>
    </lineage>
</organism>
<comment type="similarity">
    <text evidence="2 12">Belongs to the glycosyl hydrolase 17 family.</text>
</comment>
<feature type="chain" id="PRO_5002528434" description="glucan 1,3-beta-glucosidase" evidence="13">
    <location>
        <begin position="21"/>
        <end position="301"/>
    </location>
</feature>
<comment type="subcellular location">
    <subcellularLocation>
        <location evidence="1">Secreted</location>
        <location evidence="1">Cell wall</location>
    </subcellularLocation>
</comment>
<evidence type="ECO:0000256" key="8">
    <source>
        <dbReference type="ARBA" id="ARBA00023295"/>
    </source>
</evidence>
<keyword evidence="8 14" id="KW-0326">Glycosidase</keyword>
<keyword evidence="6 14" id="KW-0378">Hydrolase</keyword>
<dbReference type="InterPro" id="IPR000490">
    <property type="entry name" value="Glyco_hydro_17"/>
</dbReference>
<evidence type="ECO:0000313" key="15">
    <source>
        <dbReference type="Proteomes" id="UP000034841"/>
    </source>
</evidence>
<dbReference type="Proteomes" id="UP000034841">
    <property type="component" value="Unassembled WGS sequence"/>
</dbReference>
<evidence type="ECO:0000256" key="6">
    <source>
        <dbReference type="ARBA" id="ARBA00022801"/>
    </source>
</evidence>
<keyword evidence="4" id="KW-0964">Secreted</keyword>
<comment type="caution">
    <text evidence="14">The sequence shown here is derived from an EMBL/GenBank/DDBJ whole genome shotgun (WGS) entry which is preliminary data.</text>
</comment>
<dbReference type="GO" id="GO:0009986">
    <property type="term" value="C:cell surface"/>
    <property type="evidence" value="ECO:0007669"/>
    <property type="project" value="TreeGrafter"/>
</dbReference>